<accession>A0A3D3RB16</accession>
<reference evidence="2 3" key="1">
    <citation type="journal article" date="2018" name="Nat. Biotechnol.">
        <title>A standardized bacterial taxonomy based on genome phylogeny substantially revises the tree of life.</title>
        <authorList>
            <person name="Parks D.H."/>
            <person name="Chuvochina M."/>
            <person name="Waite D.W."/>
            <person name="Rinke C."/>
            <person name="Skarshewski A."/>
            <person name="Chaumeil P.A."/>
            <person name="Hugenholtz P."/>
        </authorList>
    </citation>
    <scope>NUCLEOTIDE SEQUENCE [LARGE SCALE GENOMIC DNA]</scope>
    <source>
        <strain evidence="2">UBA9375</strain>
    </source>
</reference>
<dbReference type="EMBL" id="DQAY01000147">
    <property type="protein sequence ID" value="HCO26023.1"/>
    <property type="molecule type" value="Genomic_DNA"/>
</dbReference>
<sequence>VYNLEVAGEHVYSVTGSGLLVHNVSDCDLVTKIGLPDGSYIDLNAPTTVSQPTQLSWNQFRSQVGGHGYSQTQISRFYKKYLSSKGIDPTGQSKRLQYLGSTPGKNSATGRAVIDRMRADGRVMDTPAEQ</sequence>
<feature type="non-terminal residue" evidence="2">
    <location>
        <position position="1"/>
    </location>
</feature>
<evidence type="ECO:0008006" key="4">
    <source>
        <dbReference type="Google" id="ProtNLM"/>
    </source>
</evidence>
<feature type="compositionally biased region" description="Polar residues" evidence="1">
    <location>
        <begin position="90"/>
        <end position="109"/>
    </location>
</feature>
<feature type="region of interest" description="Disordered" evidence="1">
    <location>
        <begin position="87"/>
        <end position="109"/>
    </location>
</feature>
<evidence type="ECO:0000313" key="3">
    <source>
        <dbReference type="Proteomes" id="UP000263642"/>
    </source>
</evidence>
<proteinExistence type="predicted"/>
<name>A0A3D3RB16_9PLAN</name>
<evidence type="ECO:0000256" key="1">
    <source>
        <dbReference type="SAM" id="MobiDB-lite"/>
    </source>
</evidence>
<comment type="caution">
    <text evidence="2">The sequence shown here is derived from an EMBL/GenBank/DDBJ whole genome shotgun (WGS) entry which is preliminary data.</text>
</comment>
<organism evidence="2 3">
    <name type="scientific">Gimesia maris</name>
    <dbReference type="NCBI Taxonomy" id="122"/>
    <lineage>
        <taxon>Bacteria</taxon>
        <taxon>Pseudomonadati</taxon>
        <taxon>Planctomycetota</taxon>
        <taxon>Planctomycetia</taxon>
        <taxon>Planctomycetales</taxon>
        <taxon>Planctomycetaceae</taxon>
        <taxon>Gimesia</taxon>
    </lineage>
</organism>
<evidence type="ECO:0000313" key="2">
    <source>
        <dbReference type="EMBL" id="HCO26023.1"/>
    </source>
</evidence>
<protein>
    <recommendedName>
        <fullName evidence="4">Intein C-terminal splicing domain-containing protein</fullName>
    </recommendedName>
</protein>
<dbReference type="AlphaFoldDB" id="A0A3D3RB16"/>
<dbReference type="Proteomes" id="UP000263642">
    <property type="component" value="Unassembled WGS sequence"/>
</dbReference>
<gene>
    <name evidence="2" type="ORF">DIT97_24460</name>
</gene>